<dbReference type="Pfam" id="PF20662">
    <property type="entry name" value="COG4_C"/>
    <property type="match status" value="1"/>
</dbReference>
<organism evidence="11 12">
    <name type="scientific">Caulochytrium protostelioides</name>
    <dbReference type="NCBI Taxonomy" id="1555241"/>
    <lineage>
        <taxon>Eukaryota</taxon>
        <taxon>Fungi</taxon>
        <taxon>Fungi incertae sedis</taxon>
        <taxon>Chytridiomycota</taxon>
        <taxon>Chytridiomycota incertae sedis</taxon>
        <taxon>Chytridiomycetes</taxon>
        <taxon>Caulochytriales</taxon>
        <taxon>Caulochytriaceae</taxon>
        <taxon>Caulochytrium</taxon>
    </lineage>
</organism>
<evidence type="ECO:0000259" key="10">
    <source>
        <dbReference type="SMART" id="SM00762"/>
    </source>
</evidence>
<protein>
    <recommendedName>
        <fullName evidence="3">Conserved oligomeric Golgi complex subunit 4</fullName>
    </recommendedName>
    <alternativeName>
        <fullName evidence="8">Component of oligomeric Golgi complex 4</fullName>
    </alternativeName>
</protein>
<dbReference type="STRING" id="1555241.A0A4P9X1K3"/>
<feature type="region of interest" description="Disordered" evidence="9">
    <location>
        <begin position="1"/>
        <end position="22"/>
    </location>
</feature>
<keyword evidence="7" id="KW-0472">Membrane</keyword>
<dbReference type="GO" id="GO:0000139">
    <property type="term" value="C:Golgi membrane"/>
    <property type="evidence" value="ECO:0007669"/>
    <property type="project" value="UniProtKB-SubCell"/>
</dbReference>
<dbReference type="GO" id="GO:0015031">
    <property type="term" value="P:protein transport"/>
    <property type="evidence" value="ECO:0007669"/>
    <property type="project" value="UniProtKB-KW"/>
</dbReference>
<keyword evidence="5" id="KW-0653">Protein transport</keyword>
<evidence type="ECO:0000256" key="5">
    <source>
        <dbReference type="ARBA" id="ARBA00022927"/>
    </source>
</evidence>
<evidence type="ECO:0000256" key="9">
    <source>
        <dbReference type="SAM" id="MobiDB-lite"/>
    </source>
</evidence>
<dbReference type="Pfam" id="PF08318">
    <property type="entry name" value="COG4_m"/>
    <property type="match status" value="1"/>
</dbReference>
<evidence type="ECO:0000313" key="11">
    <source>
        <dbReference type="EMBL" id="RKO98758.1"/>
    </source>
</evidence>
<dbReference type="Gene3D" id="1.20.58.1970">
    <property type="match status" value="1"/>
</dbReference>
<accession>A0A4P9X1K3</accession>
<evidence type="ECO:0000256" key="2">
    <source>
        <dbReference type="ARBA" id="ARBA00009215"/>
    </source>
</evidence>
<evidence type="ECO:0000256" key="6">
    <source>
        <dbReference type="ARBA" id="ARBA00023034"/>
    </source>
</evidence>
<dbReference type="PANTHER" id="PTHR24016:SF0">
    <property type="entry name" value="CONSERVED OLIGOMERIC GOLGI COMPLEX SUBUNIT 4"/>
    <property type="match status" value="1"/>
</dbReference>
<keyword evidence="6" id="KW-0333">Golgi apparatus</keyword>
<dbReference type="PANTHER" id="PTHR24016">
    <property type="entry name" value="CONSERVED OLIGOMERIC GOLGI COMPLEX SUBUNIT 4"/>
    <property type="match status" value="1"/>
</dbReference>
<comment type="subcellular location">
    <subcellularLocation>
        <location evidence="1">Golgi apparatus membrane</location>
        <topology evidence="1">Peripheral membrane protein</topology>
    </subcellularLocation>
</comment>
<dbReference type="EMBL" id="ML014367">
    <property type="protein sequence ID" value="RKO98758.1"/>
    <property type="molecule type" value="Genomic_DNA"/>
</dbReference>
<dbReference type="InterPro" id="IPR013167">
    <property type="entry name" value="COG4_M"/>
</dbReference>
<evidence type="ECO:0000256" key="4">
    <source>
        <dbReference type="ARBA" id="ARBA00022448"/>
    </source>
</evidence>
<dbReference type="OrthoDB" id="47059at2759"/>
<comment type="similarity">
    <text evidence="2">Belongs to the COG4 family.</text>
</comment>
<dbReference type="Proteomes" id="UP000274922">
    <property type="component" value="Unassembled WGS sequence"/>
</dbReference>
<evidence type="ECO:0000256" key="7">
    <source>
        <dbReference type="ARBA" id="ARBA00023136"/>
    </source>
</evidence>
<evidence type="ECO:0000313" key="12">
    <source>
        <dbReference type="Proteomes" id="UP000274922"/>
    </source>
</evidence>
<dbReference type="InterPro" id="IPR048682">
    <property type="entry name" value="COG4"/>
</dbReference>
<name>A0A4P9X1K3_9FUNG</name>
<feature type="region of interest" description="Disordered" evidence="9">
    <location>
        <begin position="426"/>
        <end position="456"/>
    </location>
</feature>
<evidence type="ECO:0000256" key="1">
    <source>
        <dbReference type="ARBA" id="ARBA00004395"/>
    </source>
</evidence>
<feature type="domain" description="COG4 transport protein middle alpha-helical bundle" evidence="10">
    <location>
        <begin position="255"/>
        <end position="612"/>
    </location>
</feature>
<dbReference type="Pfam" id="PF20663">
    <property type="entry name" value="COG4_N"/>
    <property type="match status" value="1"/>
</dbReference>
<sequence length="1033" mass="107636">MVAMQSLPASRDTVRTAAAAGATAAAPSAAAAAALRGLGSRVVAAPSSPPSPSSPGPAPQAAAAARASSAPRLSLEQCHQLRDIETIRRQLVLLSDEETQLDGELQTLLTDQQHVTTALTAIDGLAPRFDTALTHVGHVAATVADAAALADAVARKVRQLDREQRHVKATIAQVEALYDLRRCASAAASALDAGDDDAVANALQRFLQIDLDRMAVVFGQDAGALSSLLGPDAVPDALRPPADAVAEVASAIPTLEAVRQRFEAQLDEGLRKAMEAGDHAAVVRRLQLFPRIGHADRGIAHLVAYMSRQVRQVRDDAARLDPTVSPIFYAEVLTKIYEKVAALVHEQQQQLESLYGNSLMPQLLPRVYDETQIQVGVVLDAFAERRRFWRRVADARSRIPSDMTDLKARFSARRIKQAAARALHAHAQAQGADRLSSPTAHADGSNGSGSSGSGGDLDAGAEIGALNQLLMEAAGMCLRTSIFHRFMAGRGLVMPTPSTKTTATAGPTAAASATTTPRSAELVGAIDRLAEGYLTLELAFLLQSMHRALANEEVLTGGDRIHAFVDDLFFIVRSSTDRLLLLNDAAVAAHALVVLSTMWTLAYLQTVQKRVSAVLADEQARQPTVRHAVIIALPAAASATGAASSAAHAASAAAAAAAAANPAQAGAVSPRSLLWVYLNDLETSLRYTHAFLGHLETQLDATFPAAAVAAPLAERLDAGTLALHEVRTSTQALAETWTRNVYNGVLRSRVRAFVAALPYAYDLDSEAAFDAAEAAGRMPRALAAGLDALLRAARAALTPPALRRLGALVLKGIAAAWERALLGRLDAATGTAVALPLPSGIVAPPPPSSAAAATFGADLIGGTPVPAGRVLRVTPLGAIRFEKDLRALAAQAGALCPAPRGEPPVPVRALLSRLFQLAALWQIEVLSDLPEEIEHILSPRGLGLGLGVAPSGAGTYAARDGIDGYGAASRPGPDHGNDPAAAAAAEAEAQARGARLTATEIRHALALRADFEAADVEAAVQQLIQTSGGLVAA</sequence>
<proteinExistence type="inferred from homology"/>
<feature type="compositionally biased region" description="Low complexity" evidence="9">
    <location>
        <begin position="59"/>
        <end position="69"/>
    </location>
</feature>
<gene>
    <name evidence="11" type="ORF">CXG81DRAFT_21073</name>
</gene>
<evidence type="ECO:0000256" key="3">
    <source>
        <dbReference type="ARBA" id="ARBA00020975"/>
    </source>
</evidence>
<feature type="compositionally biased region" description="Pro residues" evidence="9">
    <location>
        <begin position="47"/>
        <end position="58"/>
    </location>
</feature>
<dbReference type="AlphaFoldDB" id="A0A4P9X1K3"/>
<reference evidence="12" key="1">
    <citation type="journal article" date="2018" name="Nat. Microbiol.">
        <title>Leveraging single-cell genomics to expand the fungal tree of life.</title>
        <authorList>
            <person name="Ahrendt S.R."/>
            <person name="Quandt C.A."/>
            <person name="Ciobanu D."/>
            <person name="Clum A."/>
            <person name="Salamov A."/>
            <person name="Andreopoulos B."/>
            <person name="Cheng J.F."/>
            <person name="Woyke T."/>
            <person name="Pelin A."/>
            <person name="Henrissat B."/>
            <person name="Reynolds N.K."/>
            <person name="Benny G.L."/>
            <person name="Smith M.E."/>
            <person name="James T.Y."/>
            <person name="Grigoriev I.V."/>
        </authorList>
    </citation>
    <scope>NUCLEOTIDE SEQUENCE [LARGE SCALE GENOMIC DNA]</scope>
    <source>
        <strain evidence="12">ATCC 52028</strain>
    </source>
</reference>
<dbReference type="SMART" id="SM00762">
    <property type="entry name" value="Cog4"/>
    <property type="match status" value="1"/>
</dbReference>
<dbReference type="InterPro" id="IPR048684">
    <property type="entry name" value="COG4_C"/>
</dbReference>
<feature type="region of interest" description="Disordered" evidence="9">
    <location>
        <begin position="42"/>
        <end position="69"/>
    </location>
</feature>
<dbReference type="InterPro" id="IPR048680">
    <property type="entry name" value="COG4_N"/>
</dbReference>
<keyword evidence="4" id="KW-0813">Transport</keyword>
<feature type="region of interest" description="Disordered" evidence="9">
    <location>
        <begin position="965"/>
        <end position="986"/>
    </location>
</feature>
<keyword evidence="12" id="KW-1185">Reference proteome</keyword>
<feature type="compositionally biased region" description="Gly residues" evidence="9">
    <location>
        <begin position="446"/>
        <end position="456"/>
    </location>
</feature>
<evidence type="ECO:0000256" key="8">
    <source>
        <dbReference type="ARBA" id="ARBA00031340"/>
    </source>
</evidence>